<evidence type="ECO:0000313" key="2">
    <source>
        <dbReference type="EMBL" id="CRZ03792.1"/>
    </source>
</evidence>
<dbReference type="EMBL" id="HACM01003350">
    <property type="protein sequence ID" value="CRZ03792.1"/>
    <property type="molecule type" value="Transcribed_RNA"/>
</dbReference>
<sequence>ILEFSPGFLSQFLSVLWVIAHQDIVEQGSRFHLPQFHSNVLQFGEHIEFWVILELRVVNHWSLPFSLVVRVLNFLGLPFTVVLGMGMVGAVHSPSSSSSQSSGLVASGSSTSSGSSSNHPSGFS</sequence>
<feature type="non-terminal residue" evidence="2">
    <location>
        <position position="1"/>
    </location>
</feature>
<accession>A0A0H5QQ99</accession>
<feature type="compositionally biased region" description="Low complexity" evidence="1">
    <location>
        <begin position="93"/>
        <end position="124"/>
    </location>
</feature>
<evidence type="ECO:0000256" key="1">
    <source>
        <dbReference type="SAM" id="MobiDB-lite"/>
    </source>
</evidence>
<feature type="region of interest" description="Disordered" evidence="1">
    <location>
        <begin position="91"/>
        <end position="124"/>
    </location>
</feature>
<reference evidence="2" key="1">
    <citation type="submission" date="2015-04" db="EMBL/GenBank/DDBJ databases">
        <title>The genome sequence of the plant pathogenic Rhizarian Plasmodiophora brassicae reveals insights in its biotrophic life cycle and the origin of chitin synthesis.</title>
        <authorList>
            <person name="Schwelm A."/>
            <person name="Fogelqvist J."/>
            <person name="Knaust A."/>
            <person name="Julke S."/>
            <person name="Lilja T."/>
            <person name="Dhandapani V."/>
            <person name="Bonilla-Rosso G."/>
            <person name="Karlsson M."/>
            <person name="Shevchenko A."/>
            <person name="Choi S.R."/>
            <person name="Kim H.G."/>
            <person name="Park J.Y."/>
            <person name="Lim Y.P."/>
            <person name="Ludwig-Muller J."/>
            <person name="Dixelius C."/>
        </authorList>
    </citation>
    <scope>NUCLEOTIDE SEQUENCE</scope>
    <source>
        <tissue evidence="2">Potato root galls</tissue>
    </source>
</reference>
<proteinExistence type="predicted"/>
<name>A0A0H5QQ99_9EUKA</name>
<protein>
    <submittedName>
        <fullName evidence="2">Uncharacterized protein</fullName>
    </submittedName>
</protein>
<organism evidence="2">
    <name type="scientific">Spongospora subterranea</name>
    <dbReference type="NCBI Taxonomy" id="70186"/>
    <lineage>
        <taxon>Eukaryota</taxon>
        <taxon>Sar</taxon>
        <taxon>Rhizaria</taxon>
        <taxon>Endomyxa</taxon>
        <taxon>Phytomyxea</taxon>
        <taxon>Plasmodiophorida</taxon>
        <taxon>Plasmodiophoridae</taxon>
        <taxon>Spongospora</taxon>
    </lineage>
</organism>
<dbReference type="AlphaFoldDB" id="A0A0H5QQ99"/>
<feature type="non-terminal residue" evidence="2">
    <location>
        <position position="124"/>
    </location>
</feature>